<feature type="compositionally biased region" description="Basic and acidic residues" evidence="10">
    <location>
        <begin position="163"/>
        <end position="172"/>
    </location>
</feature>
<dbReference type="GO" id="GO:0005743">
    <property type="term" value="C:mitochondrial inner membrane"/>
    <property type="evidence" value="ECO:0007669"/>
    <property type="project" value="UniProtKB-SubCell"/>
</dbReference>
<evidence type="ECO:0000256" key="2">
    <source>
        <dbReference type="ARBA" id="ARBA00022448"/>
    </source>
</evidence>
<reference evidence="11 12" key="1">
    <citation type="submission" date="2018-07" db="EMBL/GenBank/DDBJ databases">
        <title>The complete nuclear genome of the prasinophyte Chloropicon primus (CCMP1205).</title>
        <authorList>
            <person name="Pombert J.-F."/>
            <person name="Otis C."/>
            <person name="Turmel M."/>
            <person name="Lemieux C."/>
        </authorList>
    </citation>
    <scope>NUCLEOTIDE SEQUENCE [LARGE SCALE GENOMIC DNA]</scope>
    <source>
        <strain evidence="11 12">CCMP1205</strain>
    </source>
</reference>
<evidence type="ECO:0000313" key="12">
    <source>
        <dbReference type="Proteomes" id="UP000316726"/>
    </source>
</evidence>
<name>A0A5B8MMS7_9CHLO</name>
<evidence type="ECO:0000256" key="8">
    <source>
        <dbReference type="ARBA" id="ARBA00023136"/>
    </source>
</evidence>
<evidence type="ECO:0000256" key="7">
    <source>
        <dbReference type="ARBA" id="ARBA00023128"/>
    </source>
</evidence>
<dbReference type="OrthoDB" id="3089at2759"/>
<dbReference type="PANTHER" id="PTHR12219:SF8">
    <property type="entry name" value="NADH DEHYDROGENASE [UBIQUINONE] IRON-SULFUR PROTEIN 4, MITOCHONDRIAL"/>
    <property type="match status" value="1"/>
</dbReference>
<dbReference type="EMBL" id="CP031039">
    <property type="protein sequence ID" value="QDZ21591.1"/>
    <property type="molecule type" value="Genomic_DNA"/>
</dbReference>
<proteinExistence type="inferred from homology"/>
<evidence type="ECO:0000256" key="4">
    <source>
        <dbReference type="ARBA" id="ARBA00022792"/>
    </source>
</evidence>
<dbReference type="AlphaFoldDB" id="A0A5B8MMS7"/>
<keyword evidence="2 9" id="KW-0813">Transport</keyword>
<dbReference type="STRING" id="1764295.A0A5B8MMS7"/>
<comment type="similarity">
    <text evidence="1 9">Belongs to the complex I NDUFS4 subunit family.</text>
</comment>
<evidence type="ECO:0000256" key="10">
    <source>
        <dbReference type="SAM" id="MobiDB-lite"/>
    </source>
</evidence>
<protein>
    <recommendedName>
        <fullName evidence="9">NADH dehydrogenase [ubiquinone] iron-sulfur protein 4, mitochondrial</fullName>
    </recommendedName>
</protein>
<dbReference type="InterPro" id="IPR038532">
    <property type="entry name" value="NDUFS4-like_sf"/>
</dbReference>
<feature type="region of interest" description="Disordered" evidence="10">
    <location>
        <begin position="146"/>
        <end position="172"/>
    </location>
</feature>
<dbReference type="PANTHER" id="PTHR12219">
    <property type="entry name" value="NADH-UBIQUINONE OXIDOREDUCTASE"/>
    <property type="match status" value="1"/>
</dbReference>
<keyword evidence="7 9" id="KW-0496">Mitochondrion</keyword>
<keyword evidence="4 9" id="KW-0999">Mitochondrion inner membrane</keyword>
<keyword evidence="5 9" id="KW-0809">Transit peptide</keyword>
<sequence length="172" mass="18989">MLRLRKCIELVGVSPALCGGGVAAARFSTKKEAYSLEEGESSPAHCTIYTPARSASQQGMGNTIFAKGNSMWRIEFETEGKWENPLMGWTSTADPRENLGRMTLAFDSKESAMRFADSKGWEYTVREPQLSPRLRSKRFNGYAENFSSARAGNPKGGFISEAIGDKKSVFQK</sequence>
<evidence type="ECO:0000256" key="9">
    <source>
        <dbReference type="RuleBase" id="RU367010"/>
    </source>
</evidence>
<keyword evidence="6 9" id="KW-0249">Electron transport</keyword>
<evidence type="ECO:0000256" key="6">
    <source>
        <dbReference type="ARBA" id="ARBA00022982"/>
    </source>
</evidence>
<keyword evidence="11" id="KW-0830">Ubiquinone</keyword>
<evidence type="ECO:0000256" key="5">
    <source>
        <dbReference type="ARBA" id="ARBA00022946"/>
    </source>
</evidence>
<keyword evidence="12" id="KW-1185">Reference proteome</keyword>
<evidence type="ECO:0000256" key="3">
    <source>
        <dbReference type="ARBA" id="ARBA00022660"/>
    </source>
</evidence>
<evidence type="ECO:0000256" key="1">
    <source>
        <dbReference type="ARBA" id="ARBA00005882"/>
    </source>
</evidence>
<dbReference type="Gene3D" id="3.30.160.190">
    <property type="entry name" value="atu1810 like domain"/>
    <property type="match status" value="1"/>
</dbReference>
<comment type="function">
    <text evidence="9">Accessory subunit of the mitochondrial membrane respiratory chain NADH dehydrogenase (Complex I), that is believed not to be involved in catalysis. Complex I functions in the transfer of electrons from NADH to the respiratory chain. The immediate electron acceptor for the enzyme is believed to be ubiquinone.</text>
</comment>
<gene>
    <name evidence="11" type="ORF">A3770_06p41090</name>
</gene>
<keyword evidence="8 9" id="KW-0472">Membrane</keyword>
<dbReference type="Proteomes" id="UP000316726">
    <property type="component" value="Chromosome 6"/>
</dbReference>
<comment type="subcellular location">
    <subcellularLocation>
        <location evidence="9">Mitochondrion inner membrane</location>
        <topology evidence="9">Peripheral membrane protein</topology>
        <orientation evidence="9">Matrix side</orientation>
    </subcellularLocation>
</comment>
<accession>A0A5B8MMS7</accession>
<keyword evidence="3 9" id="KW-0679">Respiratory chain</keyword>
<dbReference type="InterPro" id="IPR006885">
    <property type="entry name" value="NADH_UbQ_FeS_4_mit-like"/>
</dbReference>
<evidence type="ECO:0000313" key="11">
    <source>
        <dbReference type="EMBL" id="QDZ21591.1"/>
    </source>
</evidence>
<organism evidence="11 12">
    <name type="scientific">Chloropicon primus</name>
    <dbReference type="NCBI Taxonomy" id="1764295"/>
    <lineage>
        <taxon>Eukaryota</taxon>
        <taxon>Viridiplantae</taxon>
        <taxon>Chlorophyta</taxon>
        <taxon>Chloropicophyceae</taxon>
        <taxon>Chloropicales</taxon>
        <taxon>Chloropicaceae</taxon>
        <taxon>Chloropicon</taxon>
    </lineage>
</organism>
<dbReference type="GO" id="GO:0022900">
    <property type="term" value="P:electron transport chain"/>
    <property type="evidence" value="ECO:0007669"/>
    <property type="project" value="InterPro"/>
</dbReference>
<dbReference type="Pfam" id="PF04800">
    <property type="entry name" value="NDUS4"/>
    <property type="match status" value="1"/>
</dbReference>